<dbReference type="PANTHER" id="PTHR45632">
    <property type="entry name" value="LD33804P"/>
    <property type="match status" value="1"/>
</dbReference>
<dbReference type="Gene3D" id="2.120.10.80">
    <property type="entry name" value="Kelch-type beta propeller"/>
    <property type="match status" value="1"/>
</dbReference>
<evidence type="ECO:0000259" key="4">
    <source>
        <dbReference type="PROSITE" id="PS50097"/>
    </source>
</evidence>
<protein>
    <recommendedName>
        <fullName evidence="4">BTB domain-containing protein</fullName>
    </recommendedName>
</protein>
<dbReference type="STRING" id="282301.A0A267FSN3"/>
<evidence type="ECO:0000256" key="3">
    <source>
        <dbReference type="SAM" id="MobiDB-lite"/>
    </source>
</evidence>
<dbReference type="Proteomes" id="UP000215902">
    <property type="component" value="Unassembled WGS sequence"/>
</dbReference>
<dbReference type="Gene3D" id="3.30.710.10">
    <property type="entry name" value="Potassium Channel Kv1.1, Chain A"/>
    <property type="match status" value="1"/>
</dbReference>
<dbReference type="Pfam" id="PF01344">
    <property type="entry name" value="Kelch_1"/>
    <property type="match status" value="1"/>
</dbReference>
<proteinExistence type="predicted"/>
<keyword evidence="2" id="KW-0677">Repeat</keyword>
<sequence length="729" mass="80545">NRISRARSAACGNSHMDGSSASSAAQQQQEECNKETASLVGLELLAALRAERSESAADVAAGADKRPTDLDLLLADGRLLSVHSTVLRVFSEFFRVMLSVEMRERREGRVDLSHLEARHVAYCIDLLYGDVQPLDKDSVLDVAYVANFLQLPVATRHCQRLLMRCFTTAELDSAYALFERLSWNEFMDELNRQVRLDSWEDANRVHKFSFDRLLSVLSRPELSVSGEDRVLDVCSRWMDDQRIGVGNGPATAAQRIRLLSCIRQLYLGPDCLTKFRTLAAACGFPGSLPAQPPLNTPFRRLELAAAGAAPADLLMPRCCQERMLFISGPDIQGACLSLFFVDPLELKQQDQQQQLTLHCEQLDAPEFKMRTVELQCCVGGGGCVLFLHETVMNVMYSFVSMPAPSSLYAIDLAGVLPVLRYQGVPDSLIGFRMLCLGSRLYAFGGRDCRMTIRDLVFVFDSVTPGGTMKWDHVFYPLESTGGRKVPVLLPQPMSELAVLAVPSAALPQSAPDSVNKAAKLDRAAAASRHVLLSGGRTNGDEEGDPRPALNCLYRYDSHRMEFSRLADMNRSRFGHSMHLVGNRIFVFGGTPDSSESPFSFAEYYSPDTDQWTVVSALESLGPSRPLTSILGGRIFYIGRPHGQEMLRDGLWEFELDNGYEGVTSLHHLRDLPVAMRDATRRETHCVALSVNVSPSGLRSLRQLLLSPSEDADARSSESGGGSRRASRAH</sequence>
<dbReference type="OrthoDB" id="25620at2759"/>
<feature type="region of interest" description="Disordered" evidence="3">
    <location>
        <begin position="1"/>
        <end position="30"/>
    </location>
</feature>
<feature type="domain" description="BTB" evidence="4">
    <location>
        <begin position="68"/>
        <end position="136"/>
    </location>
</feature>
<feature type="region of interest" description="Disordered" evidence="3">
    <location>
        <begin position="707"/>
        <end position="729"/>
    </location>
</feature>
<evidence type="ECO:0000313" key="6">
    <source>
        <dbReference type="Proteomes" id="UP000215902"/>
    </source>
</evidence>
<gene>
    <name evidence="5" type="ORF">BOX15_Mlig004235g3</name>
</gene>
<dbReference type="PANTHER" id="PTHR45632:SF3">
    <property type="entry name" value="KELCH-LIKE PROTEIN 32"/>
    <property type="match status" value="1"/>
</dbReference>
<dbReference type="SUPFAM" id="SSF117281">
    <property type="entry name" value="Kelch motif"/>
    <property type="match status" value="1"/>
</dbReference>
<dbReference type="PROSITE" id="PS50097">
    <property type="entry name" value="BTB"/>
    <property type="match status" value="1"/>
</dbReference>
<dbReference type="AlphaFoldDB" id="A0A267FSN3"/>
<dbReference type="InterPro" id="IPR000210">
    <property type="entry name" value="BTB/POZ_dom"/>
</dbReference>
<dbReference type="InterPro" id="IPR015915">
    <property type="entry name" value="Kelch-typ_b-propeller"/>
</dbReference>
<feature type="non-terminal residue" evidence="5">
    <location>
        <position position="1"/>
    </location>
</feature>
<evidence type="ECO:0000256" key="1">
    <source>
        <dbReference type="ARBA" id="ARBA00022441"/>
    </source>
</evidence>
<evidence type="ECO:0000313" key="5">
    <source>
        <dbReference type="EMBL" id="PAA76805.1"/>
    </source>
</evidence>
<evidence type="ECO:0000256" key="2">
    <source>
        <dbReference type="ARBA" id="ARBA00022737"/>
    </source>
</evidence>
<dbReference type="Pfam" id="PF00651">
    <property type="entry name" value="BTB"/>
    <property type="match status" value="1"/>
</dbReference>
<keyword evidence="6" id="KW-1185">Reference proteome</keyword>
<name>A0A267FSN3_9PLAT</name>
<keyword evidence="1" id="KW-0880">Kelch repeat</keyword>
<dbReference type="SMART" id="SM00225">
    <property type="entry name" value="BTB"/>
    <property type="match status" value="1"/>
</dbReference>
<feature type="compositionally biased region" description="Low complexity" evidence="3">
    <location>
        <begin position="19"/>
        <end position="29"/>
    </location>
</feature>
<comment type="caution">
    <text evidence="5">The sequence shown here is derived from an EMBL/GenBank/DDBJ whole genome shotgun (WGS) entry which is preliminary data.</text>
</comment>
<dbReference type="CDD" id="cd18186">
    <property type="entry name" value="BTB_POZ_ZBTB_KLHL-like"/>
    <property type="match status" value="1"/>
</dbReference>
<reference evidence="5 6" key="1">
    <citation type="submission" date="2017-06" db="EMBL/GenBank/DDBJ databases">
        <title>A platform for efficient transgenesis in Macrostomum lignano, a flatworm model organism for stem cell research.</title>
        <authorList>
            <person name="Berezikov E."/>
        </authorList>
    </citation>
    <scope>NUCLEOTIDE SEQUENCE [LARGE SCALE GENOMIC DNA]</scope>
    <source>
        <strain evidence="5">DV1</strain>
        <tissue evidence="5">Whole organism</tissue>
    </source>
</reference>
<dbReference type="InterPro" id="IPR011333">
    <property type="entry name" value="SKP1/BTB/POZ_sf"/>
</dbReference>
<accession>A0A267FSN3</accession>
<dbReference type="EMBL" id="NIVC01000793">
    <property type="protein sequence ID" value="PAA76805.1"/>
    <property type="molecule type" value="Genomic_DNA"/>
</dbReference>
<dbReference type="InterPro" id="IPR006652">
    <property type="entry name" value="Kelch_1"/>
</dbReference>
<organism evidence="5 6">
    <name type="scientific">Macrostomum lignano</name>
    <dbReference type="NCBI Taxonomy" id="282301"/>
    <lineage>
        <taxon>Eukaryota</taxon>
        <taxon>Metazoa</taxon>
        <taxon>Spiralia</taxon>
        <taxon>Lophotrochozoa</taxon>
        <taxon>Platyhelminthes</taxon>
        <taxon>Rhabditophora</taxon>
        <taxon>Macrostomorpha</taxon>
        <taxon>Macrostomida</taxon>
        <taxon>Macrostomidae</taxon>
        <taxon>Macrostomum</taxon>
    </lineage>
</organism>
<dbReference type="SUPFAM" id="SSF54695">
    <property type="entry name" value="POZ domain"/>
    <property type="match status" value="1"/>
</dbReference>